<keyword evidence="5 6" id="KW-0472">Membrane</keyword>
<name>A0A7S0KB92_9CHLO</name>
<dbReference type="PANTHER" id="PTHR21229:SF2">
    <property type="entry name" value="RE59932P"/>
    <property type="match status" value="1"/>
</dbReference>
<feature type="transmembrane region" description="Helical" evidence="6">
    <location>
        <begin position="242"/>
        <end position="267"/>
    </location>
</feature>
<evidence type="ECO:0000256" key="5">
    <source>
        <dbReference type="ARBA" id="ARBA00023136"/>
    </source>
</evidence>
<dbReference type="InterPro" id="IPR053937">
    <property type="entry name" value="GOST_TM"/>
</dbReference>
<protein>
    <recommendedName>
        <fullName evidence="10">Intimal thickness related receptor IRP domain-containing protein</fullName>
    </recommendedName>
</protein>
<feature type="transmembrane region" description="Helical" evidence="6">
    <location>
        <begin position="279"/>
        <end position="297"/>
    </location>
</feature>
<dbReference type="EMBL" id="HBEW01000570">
    <property type="protein sequence ID" value="CAD8576021.1"/>
    <property type="molecule type" value="Transcribed_RNA"/>
</dbReference>
<feature type="transmembrane region" description="Helical" evidence="6">
    <location>
        <begin position="205"/>
        <end position="222"/>
    </location>
</feature>
<dbReference type="Pfam" id="PF06814">
    <property type="entry name" value="GOST_TM"/>
    <property type="match status" value="1"/>
</dbReference>
<proteinExistence type="predicted"/>
<evidence type="ECO:0000259" key="8">
    <source>
        <dbReference type="Pfam" id="PF21904"/>
    </source>
</evidence>
<feature type="transmembrane region" description="Helical" evidence="6">
    <location>
        <begin position="355"/>
        <end position="377"/>
    </location>
</feature>
<comment type="subcellular location">
    <subcellularLocation>
        <location evidence="1">Membrane</location>
        <topology evidence="1">Multi-pass membrane protein</topology>
    </subcellularLocation>
</comment>
<feature type="transmembrane region" description="Helical" evidence="6">
    <location>
        <begin position="174"/>
        <end position="193"/>
    </location>
</feature>
<dbReference type="AlphaFoldDB" id="A0A7S0KB92"/>
<feature type="domain" description="CAND6/7 N-terminal" evidence="8">
    <location>
        <begin position="22"/>
        <end position="152"/>
    </location>
</feature>
<dbReference type="InterPro" id="IPR009637">
    <property type="entry name" value="GPR107/GPR108-like"/>
</dbReference>
<evidence type="ECO:0000313" key="9">
    <source>
        <dbReference type="EMBL" id="CAD8576021.1"/>
    </source>
</evidence>
<evidence type="ECO:0000256" key="4">
    <source>
        <dbReference type="ARBA" id="ARBA00022989"/>
    </source>
</evidence>
<keyword evidence="3" id="KW-0732">Signal</keyword>
<dbReference type="InterPro" id="IPR054103">
    <property type="entry name" value="CAND6-7_N"/>
</dbReference>
<accession>A0A7S0KB92</accession>
<gene>
    <name evidence="9" type="ORF">OMED0929_LOCUS471</name>
</gene>
<reference evidence="9" key="1">
    <citation type="submission" date="2021-01" db="EMBL/GenBank/DDBJ databases">
        <authorList>
            <person name="Corre E."/>
            <person name="Pelletier E."/>
            <person name="Niang G."/>
            <person name="Scheremetjew M."/>
            <person name="Finn R."/>
            <person name="Kale V."/>
            <person name="Holt S."/>
            <person name="Cochrane G."/>
            <person name="Meng A."/>
            <person name="Brown T."/>
            <person name="Cohen L."/>
        </authorList>
    </citation>
    <scope>NUCLEOTIDE SEQUENCE</scope>
    <source>
        <strain evidence="9">Clade-D-RCC2572</strain>
    </source>
</reference>
<evidence type="ECO:0000256" key="1">
    <source>
        <dbReference type="ARBA" id="ARBA00004141"/>
    </source>
</evidence>
<dbReference type="GO" id="GO:0016020">
    <property type="term" value="C:membrane"/>
    <property type="evidence" value="ECO:0007669"/>
    <property type="project" value="UniProtKB-SubCell"/>
</dbReference>
<feature type="transmembrane region" description="Helical" evidence="6">
    <location>
        <begin position="309"/>
        <end position="334"/>
    </location>
</feature>
<dbReference type="Pfam" id="PF21904">
    <property type="entry name" value="CAND6-7_N"/>
    <property type="match status" value="1"/>
</dbReference>
<evidence type="ECO:0000256" key="6">
    <source>
        <dbReference type="SAM" id="Phobius"/>
    </source>
</evidence>
<evidence type="ECO:0000256" key="3">
    <source>
        <dbReference type="ARBA" id="ARBA00022729"/>
    </source>
</evidence>
<feature type="domain" description="GOST seven transmembrane" evidence="7">
    <location>
        <begin position="175"/>
        <end position="415"/>
    </location>
</feature>
<evidence type="ECO:0000259" key="7">
    <source>
        <dbReference type="Pfam" id="PF06814"/>
    </source>
</evidence>
<keyword evidence="2 6" id="KW-0812">Transmembrane</keyword>
<organism evidence="9">
    <name type="scientific">Ostreococcus mediterraneus</name>
    <dbReference type="NCBI Taxonomy" id="1486918"/>
    <lineage>
        <taxon>Eukaryota</taxon>
        <taxon>Viridiplantae</taxon>
        <taxon>Chlorophyta</taxon>
        <taxon>Mamiellophyceae</taxon>
        <taxon>Mamiellales</taxon>
        <taxon>Bathycoccaceae</taxon>
        <taxon>Ostreococcus</taxon>
    </lineage>
</organism>
<keyword evidence="4 6" id="KW-1133">Transmembrane helix</keyword>
<sequence length="453" mass="50852">MAMVAMFVAARGANARITHYDVVRDDRSLILLREPFGFAPGGLVEITLKEPRIYLPEHAAPPDKTKFGFFLTGARDEGALDAALADGACVLDVDFVQQTFTFADMDAQLKAGEREVSTYEFTQDITNGGDYMLFFANCEPHTVVSFGITTTFANKDSSGRLDYLGRGEKSLPSVYYLFFLLDVCAAAAWAYTLGKAQGRRGVRKIHWLMLALVTFKSLSVLTQAGRYHLTRISGSSAGWTAAFYVFTVCRSMLLFVVIALVGMGWSFLKPFLHQREKNLLMAVIPLQVLANIATLVIDEEGPADEGFFAWQSMFIMIDIMCCCAVLVPIVWSIKHLRDSSDASEKQARNLHKLELFRHFYVMTVAYIYFTRIVVYLLKSTVEYELRWTAAFFSELATLAYYVATGYLFRPEEENMYFQLKKDEDEDGVEMSDRAMWLPSGAGGLIAETNTTNV</sequence>
<feature type="transmembrane region" description="Helical" evidence="6">
    <location>
        <begin position="389"/>
        <end position="408"/>
    </location>
</feature>
<dbReference type="GO" id="GO:0005794">
    <property type="term" value="C:Golgi apparatus"/>
    <property type="evidence" value="ECO:0007669"/>
    <property type="project" value="TreeGrafter"/>
</dbReference>
<evidence type="ECO:0008006" key="10">
    <source>
        <dbReference type="Google" id="ProtNLM"/>
    </source>
</evidence>
<evidence type="ECO:0000256" key="2">
    <source>
        <dbReference type="ARBA" id="ARBA00022692"/>
    </source>
</evidence>
<dbReference type="PANTHER" id="PTHR21229">
    <property type="entry name" value="LUNG SEVEN TRANSMEMBRANE RECEPTOR"/>
    <property type="match status" value="1"/>
</dbReference>